<keyword evidence="7" id="KW-0378">Hydrolase</keyword>
<dbReference type="Pfam" id="PF01138">
    <property type="entry name" value="RNase_PH"/>
    <property type="match status" value="1"/>
</dbReference>
<evidence type="ECO:0000259" key="6">
    <source>
        <dbReference type="Pfam" id="PF01138"/>
    </source>
</evidence>
<feature type="compositionally biased region" description="Polar residues" evidence="5">
    <location>
        <begin position="1"/>
        <end position="10"/>
    </location>
</feature>
<evidence type="ECO:0000256" key="3">
    <source>
        <dbReference type="ARBA" id="ARBA00022835"/>
    </source>
</evidence>
<dbReference type="GO" id="GO:0016075">
    <property type="term" value="P:rRNA catabolic process"/>
    <property type="evidence" value="ECO:0007669"/>
    <property type="project" value="TreeGrafter"/>
</dbReference>
<evidence type="ECO:0000313" key="7">
    <source>
        <dbReference type="EMBL" id="KAG7341545.1"/>
    </source>
</evidence>
<protein>
    <submittedName>
        <fullName evidence="7">Exosome complex exonuclease Rrp41</fullName>
    </submittedName>
</protein>
<keyword evidence="4" id="KW-0539">Nucleus</keyword>
<accession>A0A9K3PC46</accession>
<dbReference type="GO" id="GO:0004527">
    <property type="term" value="F:exonuclease activity"/>
    <property type="evidence" value="ECO:0007669"/>
    <property type="project" value="UniProtKB-KW"/>
</dbReference>
<evidence type="ECO:0000256" key="4">
    <source>
        <dbReference type="ARBA" id="ARBA00023242"/>
    </source>
</evidence>
<dbReference type="GO" id="GO:0000177">
    <property type="term" value="C:cytoplasmic exosome (RNase complex)"/>
    <property type="evidence" value="ECO:0007669"/>
    <property type="project" value="TreeGrafter"/>
</dbReference>
<dbReference type="InterPro" id="IPR050080">
    <property type="entry name" value="RNase_PH"/>
</dbReference>
<sequence length="259" mass="27852">MAGSNSNTNKRTLRPDGRPSQGNTLRPLACELSCTHRADGSALWKAGLTHVLAAVYGPIAPLVIAKENPNQGMVSVVIKMSDQGQQQQSNNQTLEYGQFLHDVLTACIDVSKFPRCVMEVVLQVIQSDGSMLACLLHAAVAALMDAGIDLLYMPVATTCLVVLPSSLDGTKKKKSRILLDPTSAEEFEDDDCSSVVVLVNEKNNPDAILGSHTFGGGVTLEDLLACVQVASKACHAIPAFFRLAMEQKVTRESQTLWSR</sequence>
<dbReference type="GO" id="GO:0071028">
    <property type="term" value="P:nuclear mRNA surveillance"/>
    <property type="evidence" value="ECO:0007669"/>
    <property type="project" value="TreeGrafter"/>
</dbReference>
<dbReference type="EMBL" id="JAGRRH010000026">
    <property type="protein sequence ID" value="KAG7341545.1"/>
    <property type="molecule type" value="Genomic_DNA"/>
</dbReference>
<dbReference type="OrthoDB" id="27298at2759"/>
<keyword evidence="2" id="KW-0698">rRNA processing</keyword>
<reference evidence="7" key="2">
    <citation type="submission" date="2021-04" db="EMBL/GenBank/DDBJ databases">
        <authorList>
            <person name="Podell S."/>
        </authorList>
    </citation>
    <scope>NUCLEOTIDE SEQUENCE</scope>
    <source>
        <strain evidence="7">Hildebrandi</strain>
    </source>
</reference>
<gene>
    <name evidence="7" type="ORF">IV203_023497</name>
</gene>
<feature type="region of interest" description="Disordered" evidence="5">
    <location>
        <begin position="1"/>
        <end position="24"/>
    </location>
</feature>
<comment type="caution">
    <text evidence="7">The sequence shown here is derived from an EMBL/GenBank/DDBJ whole genome shotgun (WGS) entry which is preliminary data.</text>
</comment>
<organism evidence="7 8">
    <name type="scientific">Nitzschia inconspicua</name>
    <dbReference type="NCBI Taxonomy" id="303405"/>
    <lineage>
        <taxon>Eukaryota</taxon>
        <taxon>Sar</taxon>
        <taxon>Stramenopiles</taxon>
        <taxon>Ochrophyta</taxon>
        <taxon>Bacillariophyta</taxon>
        <taxon>Bacillariophyceae</taxon>
        <taxon>Bacillariophycidae</taxon>
        <taxon>Bacillariales</taxon>
        <taxon>Bacillariaceae</taxon>
        <taxon>Nitzschia</taxon>
    </lineage>
</organism>
<comment type="subcellular location">
    <subcellularLocation>
        <location evidence="1">Nucleus</location>
    </subcellularLocation>
</comment>
<dbReference type="GO" id="GO:0071051">
    <property type="term" value="P:poly(A)-dependent snoRNA 3'-end processing"/>
    <property type="evidence" value="ECO:0007669"/>
    <property type="project" value="TreeGrafter"/>
</dbReference>
<dbReference type="PANTHER" id="PTHR11953">
    <property type="entry name" value="EXOSOME COMPLEX COMPONENT"/>
    <property type="match status" value="1"/>
</dbReference>
<proteinExistence type="predicted"/>
<keyword evidence="7" id="KW-0269">Exonuclease</keyword>
<dbReference type="AlphaFoldDB" id="A0A9K3PC46"/>
<evidence type="ECO:0000256" key="1">
    <source>
        <dbReference type="ARBA" id="ARBA00004123"/>
    </source>
</evidence>
<evidence type="ECO:0000256" key="5">
    <source>
        <dbReference type="SAM" id="MobiDB-lite"/>
    </source>
</evidence>
<dbReference type="GO" id="GO:0005730">
    <property type="term" value="C:nucleolus"/>
    <property type="evidence" value="ECO:0007669"/>
    <property type="project" value="TreeGrafter"/>
</dbReference>
<keyword evidence="7" id="KW-0540">Nuclease</keyword>
<keyword evidence="8" id="KW-1185">Reference proteome</keyword>
<dbReference type="InterPro" id="IPR001247">
    <property type="entry name" value="ExoRNase_PH_dom1"/>
</dbReference>
<dbReference type="PANTHER" id="PTHR11953:SF1">
    <property type="entry name" value="EXOSOME COMPLEX COMPONENT RRP46"/>
    <property type="match status" value="1"/>
</dbReference>
<reference evidence="7" key="1">
    <citation type="journal article" date="2021" name="Sci. Rep.">
        <title>Diploid genomic architecture of Nitzschia inconspicua, an elite biomass production diatom.</title>
        <authorList>
            <person name="Oliver A."/>
            <person name="Podell S."/>
            <person name="Pinowska A."/>
            <person name="Traller J.C."/>
            <person name="Smith S.R."/>
            <person name="McClure R."/>
            <person name="Beliaev A."/>
            <person name="Bohutskyi P."/>
            <person name="Hill E.A."/>
            <person name="Rabines A."/>
            <person name="Zheng H."/>
            <person name="Allen L.Z."/>
            <person name="Kuo A."/>
            <person name="Grigoriev I.V."/>
            <person name="Allen A.E."/>
            <person name="Hazlebeck D."/>
            <person name="Allen E.E."/>
        </authorList>
    </citation>
    <scope>NUCLEOTIDE SEQUENCE</scope>
    <source>
        <strain evidence="7">Hildebrandi</strain>
    </source>
</reference>
<feature type="domain" description="Exoribonuclease phosphorolytic" evidence="6">
    <location>
        <begin position="25"/>
        <end position="148"/>
    </location>
</feature>
<evidence type="ECO:0000256" key="2">
    <source>
        <dbReference type="ARBA" id="ARBA00022552"/>
    </source>
</evidence>
<evidence type="ECO:0000313" key="8">
    <source>
        <dbReference type="Proteomes" id="UP000693970"/>
    </source>
</evidence>
<dbReference type="Proteomes" id="UP000693970">
    <property type="component" value="Unassembled WGS sequence"/>
</dbReference>
<dbReference type="GO" id="GO:0034475">
    <property type="term" value="P:U4 snRNA 3'-end processing"/>
    <property type="evidence" value="ECO:0007669"/>
    <property type="project" value="TreeGrafter"/>
</dbReference>
<dbReference type="GO" id="GO:0003723">
    <property type="term" value="F:RNA binding"/>
    <property type="evidence" value="ECO:0007669"/>
    <property type="project" value="TreeGrafter"/>
</dbReference>
<dbReference type="GO" id="GO:0006364">
    <property type="term" value="P:rRNA processing"/>
    <property type="evidence" value="ECO:0007669"/>
    <property type="project" value="UniProtKB-KW"/>
</dbReference>
<keyword evidence="3" id="KW-0271">Exosome</keyword>
<name>A0A9K3PC46_9STRA</name>
<dbReference type="GO" id="GO:0000176">
    <property type="term" value="C:nuclear exosome (RNase complex)"/>
    <property type="evidence" value="ECO:0007669"/>
    <property type="project" value="TreeGrafter"/>
</dbReference>